<name>A0A5B7KKQ3_PORTR</name>
<organism evidence="1 2">
    <name type="scientific">Portunus trituberculatus</name>
    <name type="common">Swimming crab</name>
    <name type="synonym">Neptunus trituberculatus</name>
    <dbReference type="NCBI Taxonomy" id="210409"/>
    <lineage>
        <taxon>Eukaryota</taxon>
        <taxon>Metazoa</taxon>
        <taxon>Ecdysozoa</taxon>
        <taxon>Arthropoda</taxon>
        <taxon>Crustacea</taxon>
        <taxon>Multicrustacea</taxon>
        <taxon>Malacostraca</taxon>
        <taxon>Eumalacostraca</taxon>
        <taxon>Eucarida</taxon>
        <taxon>Decapoda</taxon>
        <taxon>Pleocyemata</taxon>
        <taxon>Brachyura</taxon>
        <taxon>Eubrachyura</taxon>
        <taxon>Portunoidea</taxon>
        <taxon>Portunidae</taxon>
        <taxon>Portuninae</taxon>
        <taxon>Portunus</taxon>
    </lineage>
</organism>
<dbReference type="Proteomes" id="UP000324222">
    <property type="component" value="Unassembled WGS sequence"/>
</dbReference>
<proteinExistence type="predicted"/>
<evidence type="ECO:0000313" key="2">
    <source>
        <dbReference type="Proteomes" id="UP000324222"/>
    </source>
</evidence>
<dbReference type="EMBL" id="VSRR010144882">
    <property type="protein sequence ID" value="MPD05195.1"/>
    <property type="molecule type" value="Genomic_DNA"/>
</dbReference>
<sequence>MVVRFYHEPEEQDFDPYHSDNFPSLSNALVLSVPGNNEEILMHIRTSELSFNRLDHAQGKPGEAELQAEEWAGVTGRGGTTLMMGVKIVMLMVFEVVVMVI</sequence>
<evidence type="ECO:0000313" key="1">
    <source>
        <dbReference type="EMBL" id="MPD05195.1"/>
    </source>
</evidence>
<protein>
    <submittedName>
        <fullName evidence="1">Uncharacterized protein</fullName>
    </submittedName>
</protein>
<accession>A0A5B7KKQ3</accession>
<gene>
    <name evidence="1" type="ORF">E2C01_100926</name>
</gene>
<keyword evidence="2" id="KW-1185">Reference proteome</keyword>
<reference evidence="1 2" key="1">
    <citation type="submission" date="2019-05" db="EMBL/GenBank/DDBJ databases">
        <title>Another draft genome of Portunus trituberculatus and its Hox gene families provides insights of decapod evolution.</title>
        <authorList>
            <person name="Jeong J.-H."/>
            <person name="Song I."/>
            <person name="Kim S."/>
            <person name="Choi T."/>
            <person name="Kim D."/>
            <person name="Ryu S."/>
            <person name="Kim W."/>
        </authorList>
    </citation>
    <scope>NUCLEOTIDE SEQUENCE [LARGE SCALE GENOMIC DNA]</scope>
    <source>
        <tissue evidence="1">Muscle</tissue>
    </source>
</reference>
<comment type="caution">
    <text evidence="1">The sequence shown here is derived from an EMBL/GenBank/DDBJ whole genome shotgun (WGS) entry which is preliminary data.</text>
</comment>
<dbReference type="AlphaFoldDB" id="A0A5B7KKQ3"/>